<evidence type="ECO:0000256" key="1">
    <source>
        <dbReference type="SAM" id="MobiDB-lite"/>
    </source>
</evidence>
<proteinExistence type="predicted"/>
<dbReference type="Proteomes" id="UP001279553">
    <property type="component" value="Unassembled WGS sequence"/>
</dbReference>
<organism evidence="3 4">
    <name type="scientific">Acidiphilium acidophilum</name>
    <name type="common">Thiobacillus acidophilus</name>
    <dbReference type="NCBI Taxonomy" id="76588"/>
    <lineage>
        <taxon>Bacteria</taxon>
        <taxon>Pseudomonadati</taxon>
        <taxon>Pseudomonadota</taxon>
        <taxon>Alphaproteobacteria</taxon>
        <taxon>Acetobacterales</taxon>
        <taxon>Acidocellaceae</taxon>
        <taxon>Acidiphilium</taxon>
    </lineage>
</organism>
<feature type="transmembrane region" description="Helical" evidence="2">
    <location>
        <begin position="37"/>
        <end position="58"/>
    </location>
</feature>
<dbReference type="RefSeq" id="WP_319615137.1">
    <property type="nucleotide sequence ID" value="NZ_JAWXYB010000018.1"/>
</dbReference>
<keyword evidence="2" id="KW-0812">Transmembrane</keyword>
<accession>A0AAW9DTF8</accession>
<name>A0AAW9DTF8_ACIAO</name>
<sequence>MVGRNADQVKPPSQSSAGWRPGSAGWRPSRNRERLSPAIWIAGFLLAAAVIAVMAALFGTT</sequence>
<feature type="region of interest" description="Disordered" evidence="1">
    <location>
        <begin position="1"/>
        <end position="29"/>
    </location>
</feature>
<gene>
    <name evidence="3" type="ORF">SIL87_16150</name>
</gene>
<dbReference type="AlphaFoldDB" id="A0AAW9DTF8"/>
<keyword evidence="2" id="KW-0472">Membrane</keyword>
<dbReference type="EMBL" id="JAWXYB010000018">
    <property type="protein sequence ID" value="MDX5932290.1"/>
    <property type="molecule type" value="Genomic_DNA"/>
</dbReference>
<evidence type="ECO:0000313" key="4">
    <source>
        <dbReference type="Proteomes" id="UP001279553"/>
    </source>
</evidence>
<keyword evidence="4" id="KW-1185">Reference proteome</keyword>
<evidence type="ECO:0000313" key="3">
    <source>
        <dbReference type="EMBL" id="MDX5932290.1"/>
    </source>
</evidence>
<comment type="caution">
    <text evidence="3">The sequence shown here is derived from an EMBL/GenBank/DDBJ whole genome shotgun (WGS) entry which is preliminary data.</text>
</comment>
<evidence type="ECO:0000256" key="2">
    <source>
        <dbReference type="SAM" id="Phobius"/>
    </source>
</evidence>
<protein>
    <submittedName>
        <fullName evidence="3">Uncharacterized protein</fullName>
    </submittedName>
</protein>
<reference evidence="3 4" key="1">
    <citation type="submission" date="2023-11" db="EMBL/GenBank/DDBJ databases">
        <title>MicrobeMod: A computational toolkit for identifying prokaryotic methylation and restriction-modification with nanopore sequencing.</title>
        <authorList>
            <person name="Crits-Christoph A."/>
            <person name="Kang S.C."/>
            <person name="Lee H."/>
            <person name="Ostrov N."/>
        </authorList>
    </citation>
    <scope>NUCLEOTIDE SEQUENCE [LARGE SCALE GENOMIC DNA]</scope>
    <source>
        <strain evidence="3 4">DSMZ 700</strain>
    </source>
</reference>
<keyword evidence="2" id="KW-1133">Transmembrane helix</keyword>